<dbReference type="NCBIfam" id="TIGR00675">
    <property type="entry name" value="dcm"/>
    <property type="match status" value="1"/>
</dbReference>
<evidence type="ECO:0000256" key="2">
    <source>
        <dbReference type="ARBA" id="ARBA00022679"/>
    </source>
</evidence>
<sequence>MKAIDLFCGAGGLTVGLKMAGFDVISAIEKEAIVSETYNFNHPDVNLITEDIRVVSPVELMRKLKIQQGELDLLAGCPPCQGFSSLRTKNKTAAVFDERNELIFNFLEFVKVFLPKVVMVENVPALASDERINIFTSKLKKLGYHIDDNSVVIEDASKFGVPQRRRRMVLLASRYGELTRAVKNSSLTTVRDAIGHLTQPENSNDPLHNIEERRTEKVKKLISLIPKDGGSRSQLPYEYWLPCHKRYPNGFRDVYGRMKWDDVAPTITSGCTNPSKGRFLHPEQDRAITLREAALLQTFPMDYYFPVKFGKDKAALMIGNALPPEFIKRHAELIKEHIAKNEANNG</sequence>
<dbReference type="InterPro" id="IPR029063">
    <property type="entry name" value="SAM-dependent_MTases_sf"/>
</dbReference>
<reference evidence="11 12" key="1">
    <citation type="submission" date="2018-03" db="EMBL/GenBank/DDBJ databases">
        <title>Non-Typhoidal Salmonella genome sequencing and assembly.</title>
        <authorList>
            <person name="Matchawe C."/>
        </authorList>
    </citation>
    <scope>NUCLEOTIDE SEQUENCE [LARGE SCALE GENOMIC DNA]</scope>
    <source>
        <strain evidence="10 11">88sa</strain>
        <strain evidence="9 12">88sab</strain>
    </source>
</reference>
<dbReference type="GO" id="GO:0009307">
    <property type="term" value="P:DNA restriction-modification system"/>
    <property type="evidence" value="ECO:0007669"/>
    <property type="project" value="UniProtKB-KW"/>
</dbReference>
<dbReference type="EMBL" id="PYJW01000135">
    <property type="protein sequence ID" value="TGC44888.1"/>
    <property type="molecule type" value="Genomic_DNA"/>
</dbReference>
<dbReference type="PANTHER" id="PTHR10629">
    <property type="entry name" value="CYTOSINE-SPECIFIC METHYLTRANSFERASE"/>
    <property type="match status" value="1"/>
</dbReference>
<dbReference type="Pfam" id="PF00145">
    <property type="entry name" value="DNA_methylase"/>
    <property type="match status" value="1"/>
</dbReference>
<dbReference type="Proteomes" id="UP000297769">
    <property type="component" value="Unassembled WGS sequence"/>
</dbReference>
<dbReference type="GO" id="GO:0003677">
    <property type="term" value="F:DNA binding"/>
    <property type="evidence" value="ECO:0007669"/>
    <property type="project" value="TreeGrafter"/>
</dbReference>
<evidence type="ECO:0000256" key="4">
    <source>
        <dbReference type="ARBA" id="ARBA00022747"/>
    </source>
</evidence>
<dbReference type="PROSITE" id="PS51679">
    <property type="entry name" value="SAM_MT_C5"/>
    <property type="match status" value="1"/>
</dbReference>
<proteinExistence type="inferred from homology"/>
<dbReference type="Gene3D" id="3.90.120.10">
    <property type="entry name" value="DNA Methylase, subunit A, domain 2"/>
    <property type="match status" value="1"/>
</dbReference>
<evidence type="ECO:0000256" key="6">
    <source>
        <dbReference type="PROSITE-ProRule" id="PRU01016"/>
    </source>
</evidence>
<dbReference type="PROSITE" id="PS00094">
    <property type="entry name" value="C5_MTASE_1"/>
    <property type="match status" value="1"/>
</dbReference>
<protein>
    <recommendedName>
        <fullName evidence="8">Cytosine-specific methyltransferase</fullName>
        <ecNumber evidence="8">2.1.1.37</ecNumber>
    </recommendedName>
</protein>
<evidence type="ECO:0000313" key="12">
    <source>
        <dbReference type="Proteomes" id="UP000297873"/>
    </source>
</evidence>
<dbReference type="InterPro" id="IPR001525">
    <property type="entry name" value="C5_MeTfrase"/>
</dbReference>
<keyword evidence="2 6" id="KW-0808">Transferase</keyword>
<keyword evidence="4" id="KW-0680">Restriction system</keyword>
<evidence type="ECO:0000313" key="9">
    <source>
        <dbReference type="EMBL" id="TGC44888.1"/>
    </source>
</evidence>
<dbReference type="PANTHER" id="PTHR10629:SF52">
    <property type="entry name" value="DNA (CYTOSINE-5)-METHYLTRANSFERASE 1"/>
    <property type="match status" value="1"/>
</dbReference>
<accession>A0A5R1YK82</accession>
<organism evidence="10 11">
    <name type="scientific">Salmonella infantis</name>
    <dbReference type="NCBI Taxonomy" id="595"/>
    <lineage>
        <taxon>Bacteria</taxon>
        <taxon>Pseudomonadati</taxon>
        <taxon>Pseudomonadota</taxon>
        <taxon>Gammaproteobacteria</taxon>
        <taxon>Enterobacterales</taxon>
        <taxon>Enterobacteriaceae</taxon>
        <taxon>Salmonella</taxon>
    </lineage>
</organism>
<dbReference type="GO" id="GO:0044027">
    <property type="term" value="P:negative regulation of gene expression via chromosomal CpG island methylation"/>
    <property type="evidence" value="ECO:0007669"/>
    <property type="project" value="TreeGrafter"/>
</dbReference>
<dbReference type="Gene3D" id="3.40.50.150">
    <property type="entry name" value="Vaccinia Virus protein VP39"/>
    <property type="match status" value="1"/>
</dbReference>
<dbReference type="InterPro" id="IPR050390">
    <property type="entry name" value="C5-Methyltransferase"/>
</dbReference>
<comment type="similarity">
    <text evidence="6 7">Belongs to the class I-like SAM-binding methyltransferase superfamily. C5-methyltransferase family.</text>
</comment>
<gene>
    <name evidence="9" type="ORF">C9E95_14380</name>
    <name evidence="10" type="ORF">C9E96_10250</name>
</gene>
<dbReference type="EMBL" id="PYJX01000118">
    <property type="protein sequence ID" value="TGC68572.1"/>
    <property type="molecule type" value="Genomic_DNA"/>
</dbReference>
<evidence type="ECO:0000313" key="11">
    <source>
        <dbReference type="Proteomes" id="UP000297769"/>
    </source>
</evidence>
<evidence type="ECO:0000256" key="5">
    <source>
        <dbReference type="ARBA" id="ARBA00047422"/>
    </source>
</evidence>
<dbReference type="EC" id="2.1.1.37" evidence="8"/>
<feature type="active site" evidence="6">
    <location>
        <position position="80"/>
    </location>
</feature>
<dbReference type="AlphaFoldDB" id="A0A5R1YK82"/>
<name>A0A5R1YK82_SALIN</name>
<dbReference type="SUPFAM" id="SSF53335">
    <property type="entry name" value="S-adenosyl-L-methionine-dependent methyltransferases"/>
    <property type="match status" value="1"/>
</dbReference>
<comment type="catalytic activity">
    <reaction evidence="5 8">
        <text>a 2'-deoxycytidine in DNA + S-adenosyl-L-methionine = a 5-methyl-2'-deoxycytidine in DNA + S-adenosyl-L-homocysteine + H(+)</text>
        <dbReference type="Rhea" id="RHEA:13681"/>
        <dbReference type="Rhea" id="RHEA-COMP:11369"/>
        <dbReference type="Rhea" id="RHEA-COMP:11370"/>
        <dbReference type="ChEBI" id="CHEBI:15378"/>
        <dbReference type="ChEBI" id="CHEBI:57856"/>
        <dbReference type="ChEBI" id="CHEBI:59789"/>
        <dbReference type="ChEBI" id="CHEBI:85452"/>
        <dbReference type="ChEBI" id="CHEBI:85454"/>
        <dbReference type="EC" id="2.1.1.37"/>
    </reaction>
</comment>
<dbReference type="PRINTS" id="PR00105">
    <property type="entry name" value="C5METTRFRASE"/>
</dbReference>
<comment type="caution">
    <text evidence="10">The sequence shown here is derived from an EMBL/GenBank/DDBJ whole genome shotgun (WGS) entry which is preliminary data.</text>
</comment>
<evidence type="ECO:0000256" key="7">
    <source>
        <dbReference type="RuleBase" id="RU000416"/>
    </source>
</evidence>
<dbReference type="InterPro" id="IPR018117">
    <property type="entry name" value="C5_DNA_meth_AS"/>
</dbReference>
<dbReference type="GO" id="GO:0032259">
    <property type="term" value="P:methylation"/>
    <property type="evidence" value="ECO:0007669"/>
    <property type="project" value="UniProtKB-KW"/>
</dbReference>
<dbReference type="RefSeq" id="WP_079986389.1">
    <property type="nucleotide sequence ID" value="NZ_PYJW01000135.1"/>
</dbReference>
<dbReference type="Proteomes" id="UP000297873">
    <property type="component" value="Unassembled WGS sequence"/>
</dbReference>
<evidence type="ECO:0000256" key="1">
    <source>
        <dbReference type="ARBA" id="ARBA00022603"/>
    </source>
</evidence>
<keyword evidence="3 6" id="KW-0949">S-adenosyl-L-methionine</keyword>
<evidence type="ECO:0000256" key="8">
    <source>
        <dbReference type="RuleBase" id="RU000417"/>
    </source>
</evidence>
<evidence type="ECO:0000256" key="3">
    <source>
        <dbReference type="ARBA" id="ARBA00022691"/>
    </source>
</evidence>
<keyword evidence="1 6" id="KW-0489">Methyltransferase</keyword>
<evidence type="ECO:0000313" key="10">
    <source>
        <dbReference type="EMBL" id="TGC68572.1"/>
    </source>
</evidence>
<dbReference type="GO" id="GO:0003886">
    <property type="term" value="F:DNA (cytosine-5-)-methyltransferase activity"/>
    <property type="evidence" value="ECO:0007669"/>
    <property type="project" value="UniProtKB-EC"/>
</dbReference>